<evidence type="ECO:0000313" key="3">
    <source>
        <dbReference type="EMBL" id="TWT96132.1"/>
    </source>
</evidence>
<evidence type="ECO:0000256" key="1">
    <source>
        <dbReference type="ARBA" id="ARBA00022448"/>
    </source>
</evidence>
<feature type="coiled-coil region" evidence="2">
    <location>
        <begin position="139"/>
        <end position="166"/>
    </location>
</feature>
<accession>A0A5C6A7Z0</accession>
<dbReference type="GO" id="GO:0030313">
    <property type="term" value="C:cell envelope"/>
    <property type="evidence" value="ECO:0007669"/>
    <property type="project" value="TreeGrafter"/>
</dbReference>
<dbReference type="GO" id="GO:0015679">
    <property type="term" value="P:plasma membrane copper ion transport"/>
    <property type="evidence" value="ECO:0007669"/>
    <property type="project" value="TreeGrafter"/>
</dbReference>
<protein>
    <submittedName>
        <fullName evidence="3">Uncharacterized protein</fullName>
    </submittedName>
</protein>
<sequence length="618" mass="65753" precursor="true">MTEVDAFLDDLDRLAATSATDAPAAFYRQLLPAAAMALGSDAAEWFPLASGGDLPTRWPAQPGKATPLIDSERVERVRFDGIPRIVVGENGAPAVVAPVEGASDVVGVLAIRLGDGAATPERSVELAAAVAEIASRYELRREADRVAAAQSRLARVENLLVRLHSRRGRSAIAREAADQGRLLAGCDRLTVLAPSGGGWRIVAVSGVQQVSRRSDAARRIEKLTQAGLAAGEPLVVPVPTGAEPPPQLAEQVDRYCDAAGVRALRVLPCEPPAEADEAPSRPRLALMAEWFDEAIDPEADALLAALARHLGVASQRDGAGGGWRLGRTATALVLAGLLAAGAIIAMATPATLWLPVDGRFEPIDHARVFAPLDGVVEEVLVKQADHVTVGQPLVRLASPDLLLKQEEVAEAIAATEAEIASLETEKLRASLPGRNEDAADATTLASRVAALREGLGHQQRQRELLEAEAAKLVVASPLEGDVVSWRPDDYLADRPVRRGQRLLEIAAEGRWRIELEAPDHRTGPLLRAHEMGEPLLVEYVVRADPASTHTGRVASVAPSTHADAEGSPVVRVVVDPDDAPRANPRSGLGVSAKIDCGEHSLAYVWLHEAIEAIRRRWF</sequence>
<dbReference type="GO" id="GO:0060003">
    <property type="term" value="P:copper ion export"/>
    <property type="evidence" value="ECO:0007669"/>
    <property type="project" value="TreeGrafter"/>
</dbReference>
<keyword evidence="1" id="KW-0813">Transport</keyword>
<dbReference type="Gene3D" id="2.40.50.100">
    <property type="match status" value="1"/>
</dbReference>
<comment type="caution">
    <text evidence="3">The sequence shown here is derived from an EMBL/GenBank/DDBJ whole genome shotgun (WGS) entry which is preliminary data.</text>
</comment>
<dbReference type="AlphaFoldDB" id="A0A5C6A7Z0"/>
<dbReference type="Proteomes" id="UP000317421">
    <property type="component" value="Unassembled WGS sequence"/>
</dbReference>
<evidence type="ECO:0000313" key="4">
    <source>
        <dbReference type="Proteomes" id="UP000317421"/>
    </source>
</evidence>
<dbReference type="PANTHER" id="PTHR30097:SF4">
    <property type="entry name" value="SLR6042 PROTEIN"/>
    <property type="match status" value="1"/>
</dbReference>
<organism evidence="3 4">
    <name type="scientific">Botrimarina colliarenosi</name>
    <dbReference type="NCBI Taxonomy" id="2528001"/>
    <lineage>
        <taxon>Bacteria</taxon>
        <taxon>Pseudomonadati</taxon>
        <taxon>Planctomycetota</taxon>
        <taxon>Planctomycetia</taxon>
        <taxon>Pirellulales</taxon>
        <taxon>Lacipirellulaceae</taxon>
        <taxon>Botrimarina</taxon>
    </lineage>
</organism>
<gene>
    <name evidence="3" type="ORF">Pla108_32150</name>
</gene>
<evidence type="ECO:0000256" key="2">
    <source>
        <dbReference type="SAM" id="Coils"/>
    </source>
</evidence>
<proteinExistence type="predicted"/>
<name>A0A5C6A7Z0_9BACT</name>
<dbReference type="RefSeq" id="WP_197526611.1">
    <property type="nucleotide sequence ID" value="NZ_SJPR01000004.1"/>
</dbReference>
<reference evidence="3 4" key="1">
    <citation type="submission" date="2019-02" db="EMBL/GenBank/DDBJ databases">
        <title>Deep-cultivation of Planctomycetes and their phenomic and genomic characterization uncovers novel biology.</title>
        <authorList>
            <person name="Wiegand S."/>
            <person name="Jogler M."/>
            <person name="Boedeker C."/>
            <person name="Pinto D."/>
            <person name="Vollmers J."/>
            <person name="Rivas-Marin E."/>
            <person name="Kohn T."/>
            <person name="Peeters S.H."/>
            <person name="Heuer A."/>
            <person name="Rast P."/>
            <person name="Oberbeckmann S."/>
            <person name="Bunk B."/>
            <person name="Jeske O."/>
            <person name="Meyerdierks A."/>
            <person name="Storesund J.E."/>
            <person name="Kallscheuer N."/>
            <person name="Luecker S."/>
            <person name="Lage O.M."/>
            <person name="Pohl T."/>
            <person name="Merkel B.J."/>
            <person name="Hornburger P."/>
            <person name="Mueller R.-W."/>
            <person name="Bruemmer F."/>
            <person name="Labrenz M."/>
            <person name="Spormann A.M."/>
            <person name="Op Den Camp H."/>
            <person name="Overmann J."/>
            <person name="Amann R."/>
            <person name="Jetten M.S.M."/>
            <person name="Mascher T."/>
            <person name="Medema M.H."/>
            <person name="Devos D.P."/>
            <person name="Kaster A.-K."/>
            <person name="Ovreas L."/>
            <person name="Rohde M."/>
            <person name="Galperin M.Y."/>
            <person name="Jogler C."/>
        </authorList>
    </citation>
    <scope>NUCLEOTIDE SEQUENCE [LARGE SCALE GENOMIC DNA]</scope>
    <source>
        <strain evidence="3 4">Pla108</strain>
    </source>
</reference>
<dbReference type="EMBL" id="SJPR01000004">
    <property type="protein sequence ID" value="TWT96132.1"/>
    <property type="molecule type" value="Genomic_DNA"/>
</dbReference>
<dbReference type="InterPro" id="IPR051909">
    <property type="entry name" value="MFP_Cation_Efflux"/>
</dbReference>
<dbReference type="PANTHER" id="PTHR30097">
    <property type="entry name" value="CATION EFFLUX SYSTEM PROTEIN CUSB"/>
    <property type="match status" value="1"/>
</dbReference>
<keyword evidence="4" id="KW-1185">Reference proteome</keyword>
<keyword evidence="2" id="KW-0175">Coiled coil</keyword>